<dbReference type="Proteomes" id="UP000054560">
    <property type="component" value="Unassembled WGS sequence"/>
</dbReference>
<dbReference type="RefSeq" id="XP_014148873.1">
    <property type="nucleotide sequence ID" value="XM_014293398.1"/>
</dbReference>
<dbReference type="InterPro" id="IPR045663">
    <property type="entry name" value="ORC3_ins"/>
</dbReference>
<dbReference type="OrthoDB" id="10265211at2759"/>
<reference evidence="2 3" key="1">
    <citation type="submission" date="2011-02" db="EMBL/GenBank/DDBJ databases">
        <title>The Genome Sequence of Sphaeroforma arctica JP610.</title>
        <authorList>
            <consortium name="The Broad Institute Genome Sequencing Platform"/>
            <person name="Russ C."/>
            <person name="Cuomo C."/>
            <person name="Young S.K."/>
            <person name="Zeng Q."/>
            <person name="Gargeya S."/>
            <person name="Alvarado L."/>
            <person name="Berlin A."/>
            <person name="Chapman S.B."/>
            <person name="Chen Z."/>
            <person name="Freedman E."/>
            <person name="Gellesch M."/>
            <person name="Goldberg J."/>
            <person name="Griggs A."/>
            <person name="Gujja S."/>
            <person name="Heilman E."/>
            <person name="Heiman D."/>
            <person name="Howarth C."/>
            <person name="Mehta T."/>
            <person name="Neiman D."/>
            <person name="Pearson M."/>
            <person name="Roberts A."/>
            <person name="Saif S."/>
            <person name="Shea T."/>
            <person name="Shenoy N."/>
            <person name="Sisk P."/>
            <person name="Stolte C."/>
            <person name="Sykes S."/>
            <person name="White J."/>
            <person name="Yandava C."/>
            <person name="Burger G."/>
            <person name="Gray M.W."/>
            <person name="Holland P.W.H."/>
            <person name="King N."/>
            <person name="Lang F.B.F."/>
            <person name="Roger A.J."/>
            <person name="Ruiz-Trillo I."/>
            <person name="Haas B."/>
            <person name="Nusbaum C."/>
            <person name="Birren B."/>
        </authorList>
    </citation>
    <scope>NUCLEOTIDE SEQUENCE [LARGE SCALE GENOMIC DNA]</scope>
    <source>
        <strain evidence="2 3">JP610</strain>
    </source>
</reference>
<evidence type="ECO:0000259" key="1">
    <source>
        <dbReference type="Pfam" id="PF19675"/>
    </source>
</evidence>
<keyword evidence="3" id="KW-1185">Reference proteome</keyword>
<proteinExistence type="predicted"/>
<name>A0A0L0FES0_9EUKA</name>
<dbReference type="Pfam" id="PF19675">
    <property type="entry name" value="ORC3_ins"/>
    <property type="match status" value="1"/>
</dbReference>
<feature type="non-terminal residue" evidence="2">
    <location>
        <position position="1"/>
    </location>
</feature>
<accession>A0A0L0FES0</accession>
<sequence>SAAKRRRMELLKFSGLGNSLLPANLRKRSNFEAARDELVGMLDKLFRRHLVSPSTLPLYEVFFHQPEGGRGKKVCSLCA</sequence>
<dbReference type="EMBL" id="KQ243946">
    <property type="protein sequence ID" value="KNC74971.1"/>
    <property type="molecule type" value="Genomic_DNA"/>
</dbReference>
<dbReference type="AlphaFoldDB" id="A0A0L0FES0"/>
<organism evidence="2 3">
    <name type="scientific">Sphaeroforma arctica JP610</name>
    <dbReference type="NCBI Taxonomy" id="667725"/>
    <lineage>
        <taxon>Eukaryota</taxon>
        <taxon>Ichthyosporea</taxon>
        <taxon>Ichthyophonida</taxon>
        <taxon>Sphaeroforma</taxon>
    </lineage>
</organism>
<evidence type="ECO:0000313" key="2">
    <source>
        <dbReference type="EMBL" id="KNC74971.1"/>
    </source>
</evidence>
<dbReference type="GeneID" id="25912999"/>
<gene>
    <name evidence="2" type="ORF">SARC_12495</name>
</gene>
<protein>
    <recommendedName>
        <fullName evidence="1">Origin recognition complex subunit 3 insertion domain-containing protein</fullName>
    </recommendedName>
</protein>
<evidence type="ECO:0000313" key="3">
    <source>
        <dbReference type="Proteomes" id="UP000054560"/>
    </source>
</evidence>
<feature type="domain" description="Origin recognition complex subunit 3 insertion" evidence="1">
    <location>
        <begin position="26"/>
        <end position="64"/>
    </location>
</feature>